<sequence length="289" mass="32045">MDKIMVTGANGHYGRGVLKALLNNGLEKRNIYAMIRDKTKASELQSLGIHVVFGDYDDYDSLLKAFSGIDRLLFVSGSDVRNRTIQHKLVVKAAKNAGVKHILYTSQLHKSDHRDSPIYFIIKSHLATETAIMNSGMNFTILRNALYMDMLPEFLGKKVVEDGIFLPAGQGKIAFTLRSEMAETAAVILRSQGHKNKVYEISGSSISFTEIAQKISEIKGHNITYLSPDPKVFINAAVKKGAPRMLIKMLAGFAQAARIGELDSESSHMEKLLGRKPAQVNDFLQQIYS</sequence>
<feature type="domain" description="NmrA-like" evidence="1">
    <location>
        <begin position="2"/>
        <end position="284"/>
    </location>
</feature>
<reference evidence="2 3" key="1">
    <citation type="submission" date="2019-12" db="EMBL/GenBank/DDBJ databases">
        <authorList>
            <person name="Kim Y.S."/>
        </authorList>
    </citation>
    <scope>NUCLEOTIDE SEQUENCE [LARGE SCALE GENOMIC DNA]</scope>
    <source>
        <strain evidence="2 3">GA093</strain>
    </source>
</reference>
<dbReference type="PANTHER" id="PTHR47129">
    <property type="entry name" value="QUINONE OXIDOREDUCTASE 2"/>
    <property type="match status" value="1"/>
</dbReference>
<dbReference type="Gene3D" id="3.40.50.720">
    <property type="entry name" value="NAD(P)-binding Rossmann-like Domain"/>
    <property type="match status" value="1"/>
</dbReference>
<gene>
    <name evidence="2" type="ORF">GON26_12745</name>
</gene>
<dbReference type="EMBL" id="WSTB01000006">
    <property type="protein sequence ID" value="MWB95232.1"/>
    <property type="molecule type" value="Genomic_DNA"/>
</dbReference>
<evidence type="ECO:0000313" key="2">
    <source>
        <dbReference type="EMBL" id="MWB95232.1"/>
    </source>
</evidence>
<accession>A0A6I4NQH8</accession>
<dbReference type="CDD" id="cd05269">
    <property type="entry name" value="TMR_SDR_a"/>
    <property type="match status" value="1"/>
</dbReference>
<protein>
    <submittedName>
        <fullName evidence="2">NAD(P)H-binding protein</fullName>
    </submittedName>
</protein>
<dbReference type="InterPro" id="IPR052718">
    <property type="entry name" value="NmrA-type_oxidoreductase"/>
</dbReference>
<dbReference type="InterPro" id="IPR036291">
    <property type="entry name" value="NAD(P)-bd_dom_sf"/>
</dbReference>
<dbReference type="Proteomes" id="UP000471501">
    <property type="component" value="Unassembled WGS sequence"/>
</dbReference>
<keyword evidence="3" id="KW-1185">Reference proteome</keyword>
<dbReference type="SUPFAM" id="SSF51735">
    <property type="entry name" value="NAD(P)-binding Rossmann-fold domains"/>
    <property type="match status" value="1"/>
</dbReference>
<evidence type="ECO:0000259" key="1">
    <source>
        <dbReference type="Pfam" id="PF05368"/>
    </source>
</evidence>
<evidence type="ECO:0000313" key="3">
    <source>
        <dbReference type="Proteomes" id="UP000471501"/>
    </source>
</evidence>
<dbReference type="RefSeq" id="WP_160375147.1">
    <property type="nucleotide sequence ID" value="NZ_WSTB01000006.1"/>
</dbReference>
<dbReference type="PANTHER" id="PTHR47129:SF1">
    <property type="entry name" value="NMRA-LIKE DOMAIN-CONTAINING PROTEIN"/>
    <property type="match status" value="1"/>
</dbReference>
<dbReference type="Gene3D" id="3.90.25.10">
    <property type="entry name" value="UDP-galactose 4-epimerase, domain 1"/>
    <property type="match status" value="1"/>
</dbReference>
<organism evidence="2 3">
    <name type="scientific">Flavobacterium hydrocarbonoxydans</name>
    <dbReference type="NCBI Taxonomy" id="2683249"/>
    <lineage>
        <taxon>Bacteria</taxon>
        <taxon>Pseudomonadati</taxon>
        <taxon>Bacteroidota</taxon>
        <taxon>Flavobacteriia</taxon>
        <taxon>Flavobacteriales</taxon>
        <taxon>Flavobacteriaceae</taxon>
        <taxon>Flavobacterium</taxon>
    </lineage>
</organism>
<name>A0A6I4NQH8_9FLAO</name>
<dbReference type="AlphaFoldDB" id="A0A6I4NQH8"/>
<comment type="caution">
    <text evidence="2">The sequence shown here is derived from an EMBL/GenBank/DDBJ whole genome shotgun (WGS) entry which is preliminary data.</text>
</comment>
<dbReference type="Pfam" id="PF05368">
    <property type="entry name" value="NmrA"/>
    <property type="match status" value="1"/>
</dbReference>
<dbReference type="InterPro" id="IPR008030">
    <property type="entry name" value="NmrA-like"/>
</dbReference>
<proteinExistence type="predicted"/>